<keyword evidence="2" id="KW-0472">Membrane</keyword>
<dbReference type="PANTHER" id="PTHR46609">
    <property type="entry name" value="EXONUCLEASE, PHAGE-TYPE/RECB, C-TERMINAL DOMAIN-CONTAINING PROTEIN"/>
    <property type="match status" value="1"/>
</dbReference>
<dbReference type="InterPro" id="IPR036691">
    <property type="entry name" value="Endo/exonu/phosph_ase_sf"/>
</dbReference>
<feature type="region of interest" description="Disordered" evidence="1">
    <location>
        <begin position="1423"/>
        <end position="1473"/>
    </location>
</feature>
<dbReference type="InterPro" id="IPR019080">
    <property type="entry name" value="YqaJ_viral_recombinase"/>
</dbReference>
<evidence type="ECO:0000313" key="6">
    <source>
        <dbReference type="EMBL" id="CAG2226848.1"/>
    </source>
</evidence>
<dbReference type="GO" id="GO:0006281">
    <property type="term" value="P:DNA repair"/>
    <property type="evidence" value="ECO:0007669"/>
    <property type="project" value="UniProtKB-ARBA"/>
</dbReference>
<feature type="compositionally biased region" description="Low complexity" evidence="1">
    <location>
        <begin position="953"/>
        <end position="966"/>
    </location>
</feature>
<dbReference type="InterPro" id="IPR011604">
    <property type="entry name" value="PDDEXK-like_dom_sf"/>
</dbReference>
<dbReference type="OrthoDB" id="6073242at2759"/>
<feature type="compositionally biased region" description="Basic residues" evidence="1">
    <location>
        <begin position="1423"/>
        <end position="1440"/>
    </location>
</feature>
<keyword evidence="2" id="KW-1133">Transmembrane helix</keyword>
<dbReference type="SUPFAM" id="SSF52980">
    <property type="entry name" value="Restriction endonuclease-like"/>
    <property type="match status" value="1"/>
</dbReference>
<keyword evidence="7" id="KW-1185">Reference proteome</keyword>
<dbReference type="InterPro" id="IPR049012">
    <property type="entry name" value="Mutator_transp_dom"/>
</dbReference>
<dbReference type="InterPro" id="IPR051703">
    <property type="entry name" value="NF-kappa-B_Signaling_Reg"/>
</dbReference>
<feature type="domain" description="YqaJ viral recombinase" evidence="4">
    <location>
        <begin position="1194"/>
        <end position="1303"/>
    </location>
</feature>
<dbReference type="InterPro" id="IPR005135">
    <property type="entry name" value="Endo/exonuclease/phosphatase"/>
</dbReference>
<dbReference type="CDD" id="cd22343">
    <property type="entry name" value="PDDEXK_lambda_exonuclease-like"/>
    <property type="match status" value="1"/>
</dbReference>
<accession>A0A8S3SZB2</accession>
<evidence type="ECO:0000256" key="1">
    <source>
        <dbReference type="SAM" id="MobiDB-lite"/>
    </source>
</evidence>
<feature type="region of interest" description="Disordered" evidence="1">
    <location>
        <begin position="947"/>
        <end position="969"/>
    </location>
</feature>
<name>A0A8S3SZB2_MYTED</name>
<dbReference type="SUPFAM" id="SSF56219">
    <property type="entry name" value="DNase I-like"/>
    <property type="match status" value="1"/>
</dbReference>
<dbReference type="Gene3D" id="3.60.10.10">
    <property type="entry name" value="Endonuclease/exonuclease/phosphatase"/>
    <property type="match status" value="1"/>
</dbReference>
<evidence type="ECO:0000313" key="7">
    <source>
        <dbReference type="Proteomes" id="UP000683360"/>
    </source>
</evidence>
<sequence length="1537" mass="176692">MGNDIVAYRMTIGLFYHKISLGCLRKTFVSFSVYELLAVLFTNISRLKLCIFNLYRSSAYMISLYILLLWLLLICGDIEPNPGPERTPEISEKTLSIFHGNIRSLRNKLNYIVDIIEDYDVVFLTETHLDSNITDSDLYISGFEIPVRKDRNSHGGGIIMYYKSYVRITRRHDLENCQLESMWFELKTKLRSILININYRSERQSSVYFWQYFDQMLKNALDENNNIICLGDLNKNFMSDLPSNIRDIFFINGLVNIIDKATHFDTRTGSTSLLDPILVTDSIPVLDKDTIPFDRGISDHDGTYVTINCGFSKRRTYNRSIWDYKKGDYDLMKQKVVETNWEYLISDASDVHVAATNFTNSFLNIASECIPTREVTIRCDDKVWYDSNLRRETRKRDRLRNIFIRSNSASAEKKFKQQRNKVNNLKKQAKKYFFTSINENLDELKVTNCKQYWKTVNMLIKSDTPSHDLPPMTDPDHNFKLAKSKKNRVFGRSLGRHSRVRRGRHLGRPIYRIKKKSRNIKKDILKIKIKKIHNFYGTTLKKHMSNTSIYTAFSYGDNFRMRILKVKDLSPKGYRMMNLDCLQSHVSEITMHVCLCVEAMKVSSEGKTPIKLQTEVRSLGLASVMMAECQGCFKKFKFDTSPKVPGSKRYDVNVRAVWGSMVTGNGPAHLNELMATLNSPGLSQPTFTSIETDIGKWWHSILEREMMLAGQEERRLAIDRNDYHHEVPAITVIVDGGWSKRTHKHSYNAAGGVAIIIGKETKKLLHIGVRNKYCYICGQNDNKPHTCFKNWDKDSQSMESDIILEGFKQAEEKHGLRYMRVVGDGDSSVFATIREGVPGWGRQVTKEECANHICKCYRSNLEKMVTENPLYKGRHHLSKTTRVRLVSALRCAIRFRSKELKEQTVDVSTAIKRLRHDIINSVNHVFGQHDHCSDFCRAKTQQTDTSSDIHTCTSSNSDHSTASSPTIVKNSDEPDLLDCQIDFWSEGSSLASQEESRLGTTIQYSNVEQHIIKDVLTLLNRIAEKSDRLISNSTTNLAESWMHIRTKFDGGKVYNLCNRGSWHARCYGGALRMNLGPQWSCQAWETCTATEPGKHFTARYKRNEQMLKNSIRHKSKPDVKQKRWKRKISSLKGCTTRKARQSYGTDAIEVTTDVSTTALEKLQNDFLDTHINLSADQCKQITLSTVQQSQSGLWHSERHKRITASNFGSIIRRNPSLPINKFVRNLLYSQFKGNRHTRNGILQEDTTIEEYKLKKAEDNENIYVNKTGLVIHPTNKFLAASPDGIVTSSTDGTGLIEIKNLLHSKPINLFEAANSNNFCLITINGNLKLKENHPYFFQCHGLLNVCHKPWIDFVVRTLNPYQMFIQRIYRDVDLWENTLLPKLKAFFTKALLPELASPREGKSPGIREPGIWFVDSKTSIKRKRKITSASTNRRKTKKQNPRPDTSSDSETANTQAKEPAQNRLTRGRQKQTKFVGRSIKQQWIIDEDANHKEWYKGTVVSLLKGTDGKLNAVYELQIIILVLFNFVTYDTCQVVLT</sequence>
<dbReference type="InterPro" id="IPR011335">
    <property type="entry name" value="Restrct_endonuc-II-like"/>
</dbReference>
<reference evidence="6" key="1">
    <citation type="submission" date="2021-03" db="EMBL/GenBank/DDBJ databases">
        <authorList>
            <person name="Bekaert M."/>
        </authorList>
    </citation>
    <scope>NUCLEOTIDE SEQUENCE</scope>
</reference>
<evidence type="ECO:0000256" key="2">
    <source>
        <dbReference type="SAM" id="Phobius"/>
    </source>
</evidence>
<dbReference type="Gene3D" id="3.90.320.10">
    <property type="match status" value="1"/>
</dbReference>
<feature type="transmembrane region" description="Helical" evidence="2">
    <location>
        <begin position="57"/>
        <end position="74"/>
    </location>
</feature>
<protein>
    <recommendedName>
        <fullName evidence="8">YqaJ viral recombinase domain-containing protein</fullName>
    </recommendedName>
</protein>
<dbReference type="GO" id="GO:0003824">
    <property type="term" value="F:catalytic activity"/>
    <property type="evidence" value="ECO:0007669"/>
    <property type="project" value="InterPro"/>
</dbReference>
<evidence type="ECO:0008006" key="8">
    <source>
        <dbReference type="Google" id="ProtNLM"/>
    </source>
</evidence>
<evidence type="ECO:0000259" key="4">
    <source>
        <dbReference type="Pfam" id="PF09588"/>
    </source>
</evidence>
<dbReference type="Pfam" id="PF20700">
    <property type="entry name" value="Mutator"/>
    <property type="match status" value="1"/>
</dbReference>
<feature type="domain" description="Mutator-like transposase" evidence="5">
    <location>
        <begin position="604"/>
        <end position="933"/>
    </location>
</feature>
<dbReference type="PANTHER" id="PTHR46609:SF8">
    <property type="entry name" value="YQAJ VIRAL RECOMBINASE DOMAIN-CONTAINING PROTEIN"/>
    <property type="match status" value="1"/>
</dbReference>
<feature type="domain" description="Endonuclease/exonuclease/phosphatase" evidence="3">
    <location>
        <begin position="101"/>
        <end position="300"/>
    </location>
</feature>
<dbReference type="Proteomes" id="UP000683360">
    <property type="component" value="Unassembled WGS sequence"/>
</dbReference>
<dbReference type="EMBL" id="CAJPWZ010001945">
    <property type="protein sequence ID" value="CAG2226848.1"/>
    <property type="molecule type" value="Genomic_DNA"/>
</dbReference>
<comment type="caution">
    <text evidence="6">The sequence shown here is derived from an EMBL/GenBank/DDBJ whole genome shotgun (WGS) entry which is preliminary data.</text>
</comment>
<evidence type="ECO:0000259" key="3">
    <source>
        <dbReference type="Pfam" id="PF03372"/>
    </source>
</evidence>
<feature type="compositionally biased region" description="Polar residues" evidence="1">
    <location>
        <begin position="1442"/>
        <end position="1456"/>
    </location>
</feature>
<keyword evidence="2" id="KW-0812">Transmembrane</keyword>
<organism evidence="6 7">
    <name type="scientific">Mytilus edulis</name>
    <name type="common">Blue mussel</name>
    <dbReference type="NCBI Taxonomy" id="6550"/>
    <lineage>
        <taxon>Eukaryota</taxon>
        <taxon>Metazoa</taxon>
        <taxon>Spiralia</taxon>
        <taxon>Lophotrochozoa</taxon>
        <taxon>Mollusca</taxon>
        <taxon>Bivalvia</taxon>
        <taxon>Autobranchia</taxon>
        <taxon>Pteriomorphia</taxon>
        <taxon>Mytilida</taxon>
        <taxon>Mytiloidea</taxon>
        <taxon>Mytilidae</taxon>
        <taxon>Mytilinae</taxon>
        <taxon>Mytilus</taxon>
    </lineage>
</organism>
<evidence type="ECO:0000259" key="5">
    <source>
        <dbReference type="Pfam" id="PF20700"/>
    </source>
</evidence>
<dbReference type="Pfam" id="PF03372">
    <property type="entry name" value="Exo_endo_phos"/>
    <property type="match status" value="1"/>
</dbReference>
<proteinExistence type="predicted"/>
<gene>
    <name evidence="6" type="ORF">MEDL_39979</name>
</gene>
<dbReference type="Pfam" id="PF09588">
    <property type="entry name" value="YqaJ"/>
    <property type="match status" value="1"/>
</dbReference>